<organism evidence="2 3">
    <name type="scientific">Mytilus edulis</name>
    <name type="common">Blue mussel</name>
    <dbReference type="NCBI Taxonomy" id="6550"/>
    <lineage>
        <taxon>Eukaryota</taxon>
        <taxon>Metazoa</taxon>
        <taxon>Spiralia</taxon>
        <taxon>Lophotrochozoa</taxon>
        <taxon>Mollusca</taxon>
        <taxon>Bivalvia</taxon>
        <taxon>Autobranchia</taxon>
        <taxon>Pteriomorphia</taxon>
        <taxon>Mytilida</taxon>
        <taxon>Mytiloidea</taxon>
        <taxon>Mytilidae</taxon>
        <taxon>Mytilinae</taxon>
        <taxon>Mytilus</taxon>
    </lineage>
</organism>
<dbReference type="PROSITE" id="PS50293">
    <property type="entry name" value="TPR_REGION"/>
    <property type="match status" value="1"/>
</dbReference>
<reference evidence="2" key="1">
    <citation type="submission" date="2021-03" db="EMBL/GenBank/DDBJ databases">
        <authorList>
            <person name="Bekaert M."/>
        </authorList>
    </citation>
    <scope>NUCLEOTIDE SEQUENCE</scope>
</reference>
<feature type="repeat" description="TPR" evidence="1">
    <location>
        <begin position="449"/>
        <end position="482"/>
    </location>
</feature>
<comment type="caution">
    <text evidence="2">The sequence shown here is derived from an EMBL/GenBank/DDBJ whole genome shotgun (WGS) entry which is preliminary data.</text>
</comment>
<accession>A0A8S3R909</accession>
<sequence length="497" mass="57535">MHLYRVLCEKFVAPADHLKTIRMMNTIRDNLAFKDRLIITSGSFGEGIEFAGSDIDQVYVWKLIEVFEDLNLVHIIPNKAYFEVETLHVKPGTAHLRLALPGEIRILEDCVHAKGSIYLSSELFKNRFLNRTHPIIHGPCVSNIEGNSDRANAVHCKSWISSARHWIHRSTNSWPNSRRDELLRYLNSINCQEILSEICFTSIDTPNEPKHNTSALFIESFHRMINSKLLSIVGIEQHNYQQAVAKILSCKSTRMKQMYLYHLSMICNGKSQSTQKNLFYRCNKYQYKHCKDQMCFLLQNVHHDAITGWLMLASMTYREKQYINSVRILDYALSKCTPEKLQFKSRLSDLHQNILKLEVFQKKGIIRSLSILYMGFVKFNKLSNLIPVELEMEVQEVFHVIPSVVYAYFLYFLCYYHSQDVEKCVVLLQNLNLTIHGNVFIPPDDRFKAISYNILGIALQITGDKKSALETFKQAVELEPNPVYHSAARRAAMLKTT</sequence>
<keyword evidence="3" id="KW-1185">Reference proteome</keyword>
<keyword evidence="1" id="KW-0802">TPR repeat</keyword>
<evidence type="ECO:0000256" key="1">
    <source>
        <dbReference type="PROSITE-ProRule" id="PRU00339"/>
    </source>
</evidence>
<dbReference type="AlphaFoldDB" id="A0A8S3R909"/>
<dbReference type="Proteomes" id="UP000683360">
    <property type="component" value="Unassembled WGS sequence"/>
</dbReference>
<dbReference type="OrthoDB" id="6132741at2759"/>
<evidence type="ECO:0000313" key="2">
    <source>
        <dbReference type="EMBL" id="CAG2205123.1"/>
    </source>
</evidence>
<dbReference type="InterPro" id="IPR011990">
    <property type="entry name" value="TPR-like_helical_dom_sf"/>
</dbReference>
<protein>
    <submittedName>
        <fullName evidence="2">Uncharacterized protein</fullName>
    </submittedName>
</protein>
<dbReference type="Gene3D" id="1.25.40.10">
    <property type="entry name" value="Tetratricopeptide repeat domain"/>
    <property type="match status" value="1"/>
</dbReference>
<gene>
    <name evidence="2" type="ORF">MEDL_19530</name>
</gene>
<evidence type="ECO:0000313" key="3">
    <source>
        <dbReference type="Proteomes" id="UP000683360"/>
    </source>
</evidence>
<dbReference type="SMART" id="SM00028">
    <property type="entry name" value="TPR"/>
    <property type="match status" value="1"/>
</dbReference>
<dbReference type="InterPro" id="IPR019734">
    <property type="entry name" value="TPR_rpt"/>
</dbReference>
<dbReference type="PROSITE" id="PS50005">
    <property type="entry name" value="TPR"/>
    <property type="match status" value="1"/>
</dbReference>
<dbReference type="EMBL" id="CAJPWZ010001013">
    <property type="protein sequence ID" value="CAG2205123.1"/>
    <property type="molecule type" value="Genomic_DNA"/>
</dbReference>
<proteinExistence type="predicted"/>
<dbReference type="SUPFAM" id="SSF48452">
    <property type="entry name" value="TPR-like"/>
    <property type="match status" value="1"/>
</dbReference>
<name>A0A8S3R909_MYTED</name>